<dbReference type="PANTHER" id="PTHR12905">
    <property type="entry name" value="METALLOPHOSPHOESTERASE"/>
    <property type="match status" value="1"/>
</dbReference>
<dbReference type="GO" id="GO:0016787">
    <property type="term" value="F:hydrolase activity"/>
    <property type="evidence" value="ECO:0007669"/>
    <property type="project" value="InterPro"/>
</dbReference>
<organism evidence="2 4">
    <name type="scientific">Capnocytophaga stomatis</name>
    <dbReference type="NCBI Taxonomy" id="1848904"/>
    <lineage>
        <taxon>Bacteria</taxon>
        <taxon>Pseudomonadati</taxon>
        <taxon>Bacteroidota</taxon>
        <taxon>Flavobacteriia</taxon>
        <taxon>Flavobacteriales</taxon>
        <taxon>Flavobacteriaceae</taxon>
        <taxon>Capnocytophaga</taxon>
    </lineage>
</organism>
<dbReference type="OrthoDB" id="332939at2"/>
<evidence type="ECO:0000313" key="2">
    <source>
        <dbReference type="EMBL" id="ATA88479.1"/>
    </source>
</evidence>
<sequence length="203" mass="23717">MLFEYKNHKIFAFSDTHGMHHKLEIPENIDILICAGDGIQGFSEKEFPHFLRWYASIPAKLRLFVAGNHEIFFDLYPQRAKSFIPPEITLLENQEIEFDGIRFCSVVARPYLKNEVKIPENVDFLITHAPIKGILDDDIGCPNLRTLVTESAPKYHIFGHIHRQGLQQWQGEKTIFCNVSYFNHLQNTYNQYLTKNVSNFFQK</sequence>
<dbReference type="InterPro" id="IPR004843">
    <property type="entry name" value="Calcineurin-like_PHP"/>
</dbReference>
<keyword evidence="5" id="KW-1185">Reference proteome</keyword>
<evidence type="ECO:0000259" key="1">
    <source>
        <dbReference type="Pfam" id="PF00149"/>
    </source>
</evidence>
<gene>
    <name evidence="3" type="ORF">ACI76L_01650</name>
    <name evidence="2" type="ORF">CGC58_01250</name>
</gene>
<dbReference type="KEGG" id="csto:CGC58_01250"/>
<dbReference type="Gene3D" id="3.60.21.10">
    <property type="match status" value="1"/>
</dbReference>
<accession>A0A250FTJ0</accession>
<protein>
    <submittedName>
        <fullName evidence="3">Metallophosphoesterase</fullName>
    </submittedName>
</protein>
<dbReference type="InterPro" id="IPR029052">
    <property type="entry name" value="Metallo-depent_PP-like"/>
</dbReference>
<dbReference type="PANTHER" id="PTHR12905:SF0">
    <property type="entry name" value="CALCINEURIN-LIKE PHOSPHOESTERASE DOMAIN-CONTAINING PROTEIN"/>
    <property type="match status" value="1"/>
</dbReference>
<reference evidence="4" key="3">
    <citation type="submission" date="2017-06" db="EMBL/GenBank/DDBJ databases">
        <title>Capnocytophaga spp. assemblies.</title>
        <authorList>
            <person name="Gulvik C.A."/>
        </authorList>
    </citation>
    <scope>NUCLEOTIDE SEQUENCE [LARGE SCALE GENOMIC DNA]</scope>
    <source>
        <strain evidence="4">H2177</strain>
    </source>
</reference>
<dbReference type="RefSeq" id="WP_095894757.1">
    <property type="nucleotide sequence ID" value="NZ_BOPJ01000002.1"/>
</dbReference>
<reference evidence="3" key="4">
    <citation type="submission" date="2024-10" db="EMBL/GenBank/DDBJ databases">
        <authorList>
            <person name="Bergman P."/>
            <person name="Andersson A.F."/>
            <person name="Zangenah S."/>
            <person name="Abbasi N."/>
        </authorList>
    </citation>
    <scope>NUCLEOTIDE SEQUENCE</scope>
    <source>
        <strain evidence="3">W5</strain>
    </source>
</reference>
<feature type="domain" description="Calcineurin-like phosphoesterase" evidence="1">
    <location>
        <begin position="9"/>
        <end position="163"/>
    </location>
</feature>
<dbReference type="InterPro" id="IPR051693">
    <property type="entry name" value="UPF0046_metallophosphoest"/>
</dbReference>
<name>A0A250FTJ0_9FLAO</name>
<reference evidence="2" key="2">
    <citation type="journal article" date="2017" name="Genome Announc.">
        <title>Twelve Complete Reference Genomes of Clinical Isolates in the Capnocytophaga Genus.</title>
        <authorList>
            <person name="Villarma A."/>
            <person name="Gulvik C.A."/>
            <person name="Rowe L.A."/>
            <person name="Sheth M."/>
            <person name="Juieng P."/>
            <person name="Nicholson A.C."/>
            <person name="Loparev V.N."/>
            <person name="McQuiston J.R."/>
        </authorList>
    </citation>
    <scope>NUCLEOTIDE SEQUENCE</scope>
    <source>
        <strain evidence="2">H2177</strain>
    </source>
</reference>
<dbReference type="Pfam" id="PF00149">
    <property type="entry name" value="Metallophos"/>
    <property type="match status" value="1"/>
</dbReference>
<dbReference type="EMBL" id="CP022387">
    <property type="protein sequence ID" value="ATA88479.1"/>
    <property type="molecule type" value="Genomic_DNA"/>
</dbReference>
<dbReference type="EMBL" id="JBJGWJ010000001">
    <property type="protein sequence ID" value="MFK8292477.1"/>
    <property type="molecule type" value="Genomic_DNA"/>
</dbReference>
<dbReference type="Proteomes" id="UP000217348">
    <property type="component" value="Chromosome"/>
</dbReference>
<dbReference type="SUPFAM" id="SSF56300">
    <property type="entry name" value="Metallo-dependent phosphatases"/>
    <property type="match status" value="1"/>
</dbReference>
<dbReference type="AlphaFoldDB" id="A0A250FTJ0"/>
<evidence type="ECO:0000313" key="3">
    <source>
        <dbReference type="EMBL" id="MFK8292477.1"/>
    </source>
</evidence>
<evidence type="ECO:0000313" key="4">
    <source>
        <dbReference type="Proteomes" id="UP000217348"/>
    </source>
</evidence>
<evidence type="ECO:0000313" key="5">
    <source>
        <dbReference type="Proteomes" id="UP001622370"/>
    </source>
</evidence>
<dbReference type="Proteomes" id="UP001622370">
    <property type="component" value="Unassembled WGS sequence"/>
</dbReference>
<proteinExistence type="predicted"/>
<reference evidence="3 5" key="1">
    <citation type="journal article" date="2016" name="Sci. Rep.">
        <title>Whole genome sequencing identifies a novel species of the genus Capnocytophaga isolated from dog and cat bite wounds in humans.</title>
        <authorList>
            <person name="Zangenah S."/>
            <person name="Abbasi N."/>
            <person name="Andersson A.F."/>
            <person name="Bergman P."/>
        </authorList>
    </citation>
    <scope>NUCLEOTIDE SEQUENCE [LARGE SCALE GENOMIC DNA]</scope>
    <source>
        <strain evidence="3 5">W5</strain>
    </source>
</reference>